<organism evidence="2">
    <name type="scientific">Lygus hesperus</name>
    <name type="common">Western plant bug</name>
    <dbReference type="NCBI Taxonomy" id="30085"/>
    <lineage>
        <taxon>Eukaryota</taxon>
        <taxon>Metazoa</taxon>
        <taxon>Ecdysozoa</taxon>
        <taxon>Arthropoda</taxon>
        <taxon>Hexapoda</taxon>
        <taxon>Insecta</taxon>
        <taxon>Pterygota</taxon>
        <taxon>Neoptera</taxon>
        <taxon>Paraneoptera</taxon>
        <taxon>Hemiptera</taxon>
        <taxon>Heteroptera</taxon>
        <taxon>Panheteroptera</taxon>
        <taxon>Cimicomorpha</taxon>
        <taxon>Miridae</taxon>
        <taxon>Mirini</taxon>
        <taxon>Lygus</taxon>
    </lineage>
</organism>
<feature type="domain" description="GH16" evidence="1">
    <location>
        <begin position="149"/>
        <end position="429"/>
    </location>
</feature>
<dbReference type="SUPFAM" id="SSF49899">
    <property type="entry name" value="Concanavalin A-like lectins/glucanases"/>
    <property type="match status" value="1"/>
</dbReference>
<accession>A0A0A9WY69</accession>
<dbReference type="InterPro" id="IPR050546">
    <property type="entry name" value="Glycosyl_Hydrlase_16"/>
</dbReference>
<dbReference type="PROSITE" id="PS51762">
    <property type="entry name" value="GH16_2"/>
    <property type="match status" value="1"/>
</dbReference>
<evidence type="ECO:0000259" key="1">
    <source>
        <dbReference type="PROSITE" id="PS51762"/>
    </source>
</evidence>
<reference evidence="2" key="1">
    <citation type="journal article" date="2014" name="PLoS ONE">
        <title>Transcriptome-Based Identification of ABC Transporters in the Western Tarnished Plant Bug Lygus hesperus.</title>
        <authorList>
            <person name="Hull J.J."/>
            <person name="Chaney K."/>
            <person name="Geib S.M."/>
            <person name="Fabrick J.A."/>
            <person name="Brent C.S."/>
            <person name="Walsh D."/>
            <person name="Lavine L.C."/>
        </authorList>
    </citation>
    <scope>NUCLEOTIDE SEQUENCE</scope>
</reference>
<dbReference type="PANTHER" id="PTHR10963">
    <property type="entry name" value="GLYCOSYL HYDROLASE-RELATED"/>
    <property type="match status" value="1"/>
</dbReference>
<dbReference type="GO" id="GO:0005975">
    <property type="term" value="P:carbohydrate metabolic process"/>
    <property type="evidence" value="ECO:0007669"/>
    <property type="project" value="InterPro"/>
</dbReference>
<name>A0A0A9WY69_LYGHE</name>
<dbReference type="InterPro" id="IPR013320">
    <property type="entry name" value="ConA-like_dom_sf"/>
</dbReference>
<dbReference type="AlphaFoldDB" id="A0A0A9WY69"/>
<dbReference type="Gene3D" id="2.60.120.200">
    <property type="match status" value="1"/>
</dbReference>
<proteinExistence type="predicted"/>
<evidence type="ECO:0000313" key="2">
    <source>
        <dbReference type="EMBL" id="JAG09790.1"/>
    </source>
</evidence>
<reference evidence="2" key="2">
    <citation type="submission" date="2014-07" db="EMBL/GenBank/DDBJ databases">
        <authorList>
            <person name="Hull J."/>
        </authorList>
    </citation>
    <scope>NUCLEOTIDE SEQUENCE</scope>
</reference>
<protein>
    <submittedName>
        <fullName evidence="2">Gram-negative bacteria-binding protein 2</fullName>
    </submittedName>
</protein>
<feature type="non-terminal residue" evidence="2">
    <location>
        <position position="1"/>
    </location>
</feature>
<dbReference type="GO" id="GO:0004553">
    <property type="term" value="F:hydrolase activity, hydrolyzing O-glycosyl compounds"/>
    <property type="evidence" value="ECO:0007669"/>
    <property type="project" value="InterPro"/>
</dbReference>
<gene>
    <name evidence="2" type="primary">GNBP2_1</name>
    <name evidence="2" type="ORF">CM83_38295</name>
</gene>
<dbReference type="EMBL" id="GBHO01033814">
    <property type="protein sequence ID" value="JAG09790.1"/>
    <property type="molecule type" value="Transcribed_RNA"/>
</dbReference>
<sequence>QSSIDARRYSPLFLQNRLRRTENKSESFSCAKEMYSKTFAKFFLITLHVLVVHIIDETYLQVQVSFSSDWLKESQDYINRELKIQQDLMRGHAENLWKISHPENTGTTTSKPRHDIDVLVVTPSGVTPKITTTEPPPPPPPQFDETDSLDLRGPCLPAKTEVSNKGPDGRWKRRKICTGSVIFEDNFSRGPGVDNTKWSHEVKMPGRKAYHGFVTYQESLRNCYVKGNTLTIKPSVLDDTTTRNGTRYLENCTGLPDTEECYRTAKSFEILPPIDSALLTTKHIMSFKYGKIEIRAKLPIGDWIVPEITLEPVSTQTYGNEYSGRIRLAFARGNLRLMQDTKYVGNRHLEMGFEIGHRNLPRLVEYDNEEGWGRAFHNYTLIWTPDNLKFQVDDGTPEPLCFPGHPLYRALGLTINEGKKKPFGKGPQT</sequence>
<dbReference type="InterPro" id="IPR000757">
    <property type="entry name" value="Beta-glucanase-like"/>
</dbReference>
<dbReference type="PANTHER" id="PTHR10963:SF60">
    <property type="entry name" value="GRAM-NEGATIVE BACTERIA-BINDING PROTEIN 1-RELATED"/>
    <property type="match status" value="1"/>
</dbReference>